<accession>L7TGQ1</accession>
<organism evidence="1 2">
    <name type="scientific">Halorubrum sodomense tailed virus 2</name>
    <dbReference type="NCBI Taxonomy" id="1262527"/>
    <lineage>
        <taxon>Viruses</taxon>
        <taxon>Duplodnaviria</taxon>
        <taxon>Heunggongvirae</taxon>
        <taxon>Uroviricota</taxon>
        <taxon>Caudoviricetes</taxon>
        <taxon>Thumleimavirales</taxon>
        <taxon>Hafunaviridae</taxon>
        <taxon>Mincapvirus</taxon>
        <taxon>Mincapvirus eilatense</taxon>
        <taxon>Mincapvirus HSTV2</taxon>
    </lineage>
</organism>
<evidence type="ECO:0000313" key="1">
    <source>
        <dbReference type="EMBL" id="AGC34359.1"/>
    </source>
</evidence>
<dbReference type="Proteomes" id="UP000011138">
    <property type="component" value="Segment"/>
</dbReference>
<dbReference type="OrthoDB" id="40222at10239"/>
<reference evidence="1 2" key="1">
    <citation type="journal article" date="2013" name="J. Virol.">
        <title>Insights into head-tailed viruses infecting extremely halophilic archaea.</title>
        <authorList>
            <person name="Pietila M.K."/>
            <person name="Laurinmaki P."/>
            <person name="Russell D.A."/>
            <person name="Ko C.C."/>
            <person name="Jacobs-Sera D."/>
            <person name="Butcher S.J."/>
            <person name="Bamford D.H."/>
            <person name="Hendrix R.W."/>
        </authorList>
    </citation>
    <scope>NUCLEOTIDE SEQUENCE [LARGE SCALE GENOMIC DNA]</scope>
</reference>
<dbReference type="GeneID" id="14477229"/>
<dbReference type="EMBL" id="KC117376">
    <property type="protein sequence ID" value="AGC34359.1"/>
    <property type="molecule type" value="Genomic_DNA"/>
</dbReference>
<gene>
    <name evidence="1" type="primary">92</name>
    <name evidence="1" type="ORF">HSTV2_92</name>
</gene>
<keyword evidence="2" id="KW-1185">Reference proteome</keyword>
<protein>
    <submittedName>
        <fullName evidence="1">Uncharacterized protein</fullName>
    </submittedName>
</protein>
<name>L7TGQ1_9CAUD</name>
<dbReference type="RefSeq" id="YP_007379170.1">
    <property type="nucleotide sequence ID" value="NC_020159.1"/>
</dbReference>
<sequence>MNLPEPTYKPGKPHEHIDPTEYHSLFEYEERTLGDLFGGNDA</sequence>
<dbReference type="KEGG" id="vg:14477229"/>
<evidence type="ECO:0000313" key="2">
    <source>
        <dbReference type="Proteomes" id="UP000011138"/>
    </source>
</evidence>
<proteinExistence type="predicted"/>